<evidence type="ECO:0000313" key="5">
    <source>
        <dbReference type="Proteomes" id="UP001523369"/>
    </source>
</evidence>
<dbReference type="PROSITE" id="PS51186">
    <property type="entry name" value="GNAT"/>
    <property type="match status" value="1"/>
</dbReference>
<dbReference type="Proteomes" id="UP001523369">
    <property type="component" value="Unassembled WGS sequence"/>
</dbReference>
<organism evidence="4 5">
    <name type="scientific">Paractinoplanes aksuensis</name>
    <dbReference type="NCBI Taxonomy" id="2939490"/>
    <lineage>
        <taxon>Bacteria</taxon>
        <taxon>Bacillati</taxon>
        <taxon>Actinomycetota</taxon>
        <taxon>Actinomycetes</taxon>
        <taxon>Micromonosporales</taxon>
        <taxon>Micromonosporaceae</taxon>
        <taxon>Paractinoplanes</taxon>
    </lineage>
</organism>
<dbReference type="InterPro" id="IPR016181">
    <property type="entry name" value="Acyl_CoA_acyltransferase"/>
</dbReference>
<evidence type="ECO:0000313" key="4">
    <source>
        <dbReference type="EMBL" id="MCO8275963.1"/>
    </source>
</evidence>
<dbReference type="Pfam" id="PF00583">
    <property type="entry name" value="Acetyltransf_1"/>
    <property type="match status" value="1"/>
</dbReference>
<dbReference type="PANTHER" id="PTHR43877">
    <property type="entry name" value="AMINOALKYLPHOSPHONATE N-ACETYLTRANSFERASE-RELATED-RELATED"/>
    <property type="match status" value="1"/>
</dbReference>
<gene>
    <name evidence="4" type="ORF">M1L60_35835</name>
</gene>
<dbReference type="CDD" id="cd04301">
    <property type="entry name" value="NAT_SF"/>
    <property type="match status" value="1"/>
</dbReference>
<protein>
    <submittedName>
        <fullName evidence="4">GNAT family N-acetyltransferase</fullName>
    </submittedName>
</protein>
<reference evidence="4 5" key="1">
    <citation type="submission" date="2022-06" db="EMBL/GenBank/DDBJ databases">
        <title>New Species of the Genus Actinoplanes, ActinopZanes ferrugineus.</title>
        <authorList>
            <person name="Ding P."/>
        </authorList>
    </citation>
    <scope>NUCLEOTIDE SEQUENCE [LARGE SCALE GENOMIC DNA]</scope>
    <source>
        <strain evidence="4 5">TRM88003</strain>
    </source>
</reference>
<keyword evidence="2" id="KW-0012">Acyltransferase</keyword>
<keyword evidence="1" id="KW-0808">Transferase</keyword>
<evidence type="ECO:0000256" key="2">
    <source>
        <dbReference type="ARBA" id="ARBA00023315"/>
    </source>
</evidence>
<dbReference type="SUPFAM" id="SSF55729">
    <property type="entry name" value="Acyl-CoA N-acyltransferases (Nat)"/>
    <property type="match status" value="1"/>
</dbReference>
<sequence length="178" mass="19300">MVAPNPKTAVPVAGDDQLLLGLGQNGAMASDPKMELVPVTAENWRDCAGLSVRGEQQRFVSAVSYYLCLCNYGDTWNPLAAVRDGDVVGFVMWGIDDDRSAWIGGLVVDGRHQRQGIGHAIVRQLRERLISEPGTPNVALSYAADNTAARHLYRTLGFHETGETEGTELVARWTPAHG</sequence>
<dbReference type="InterPro" id="IPR050832">
    <property type="entry name" value="Bact_Acetyltransf"/>
</dbReference>
<name>A0ABT1DYR2_9ACTN</name>
<proteinExistence type="predicted"/>
<dbReference type="InterPro" id="IPR000182">
    <property type="entry name" value="GNAT_dom"/>
</dbReference>
<feature type="domain" description="N-acetyltransferase" evidence="3">
    <location>
        <begin position="34"/>
        <end position="176"/>
    </location>
</feature>
<accession>A0ABT1DYR2</accession>
<keyword evidence="5" id="KW-1185">Reference proteome</keyword>
<evidence type="ECO:0000259" key="3">
    <source>
        <dbReference type="PROSITE" id="PS51186"/>
    </source>
</evidence>
<dbReference type="EMBL" id="JAMYJR010000041">
    <property type="protein sequence ID" value="MCO8275963.1"/>
    <property type="molecule type" value="Genomic_DNA"/>
</dbReference>
<dbReference type="RefSeq" id="WP_253242001.1">
    <property type="nucleotide sequence ID" value="NZ_JAMYJR010000041.1"/>
</dbReference>
<dbReference type="Gene3D" id="3.40.630.30">
    <property type="match status" value="1"/>
</dbReference>
<comment type="caution">
    <text evidence="4">The sequence shown here is derived from an EMBL/GenBank/DDBJ whole genome shotgun (WGS) entry which is preliminary data.</text>
</comment>
<evidence type="ECO:0000256" key="1">
    <source>
        <dbReference type="ARBA" id="ARBA00022679"/>
    </source>
</evidence>